<comment type="pathway">
    <text evidence="5">Cofactor biosynthesis; coenzyme A biosynthesis; CoA from (R)-pantothenate: step 5/5.</text>
</comment>
<dbReference type="InterPro" id="IPR001977">
    <property type="entry name" value="Depp_CoAkinase"/>
</dbReference>
<feature type="binding site" evidence="5">
    <location>
        <begin position="15"/>
        <end position="20"/>
    </location>
    <ligand>
        <name>ATP</name>
        <dbReference type="ChEBI" id="CHEBI:30616"/>
    </ligand>
</feature>
<evidence type="ECO:0000256" key="3">
    <source>
        <dbReference type="ARBA" id="ARBA00022840"/>
    </source>
</evidence>
<dbReference type="HAMAP" id="MF_00376">
    <property type="entry name" value="Dephospho_CoA_kinase"/>
    <property type="match status" value="1"/>
</dbReference>
<comment type="function">
    <text evidence="5">Catalyzes the phosphorylation of the 3'-hydroxyl group of dephosphocoenzyme A to form coenzyme A.</text>
</comment>
<keyword evidence="4 5" id="KW-0173">Coenzyme A biosynthesis</keyword>
<dbReference type="GO" id="GO:0005737">
    <property type="term" value="C:cytoplasm"/>
    <property type="evidence" value="ECO:0007669"/>
    <property type="project" value="UniProtKB-SubCell"/>
</dbReference>
<evidence type="ECO:0000256" key="2">
    <source>
        <dbReference type="ARBA" id="ARBA00022741"/>
    </source>
</evidence>
<dbReference type="CDD" id="cd02022">
    <property type="entry name" value="DPCK"/>
    <property type="match status" value="1"/>
</dbReference>
<dbReference type="Proteomes" id="UP000254771">
    <property type="component" value="Unassembled WGS sequence"/>
</dbReference>
<evidence type="ECO:0000313" key="8">
    <source>
        <dbReference type="Proteomes" id="UP000254771"/>
    </source>
</evidence>
<proteinExistence type="inferred from homology"/>
<dbReference type="PANTHER" id="PTHR10695">
    <property type="entry name" value="DEPHOSPHO-COA KINASE-RELATED"/>
    <property type="match status" value="1"/>
</dbReference>
<dbReference type="UniPathway" id="UPA00241">
    <property type="reaction ID" value="UER00356"/>
</dbReference>
<comment type="catalytic activity">
    <reaction evidence="5">
        <text>3'-dephospho-CoA + ATP = ADP + CoA + H(+)</text>
        <dbReference type="Rhea" id="RHEA:18245"/>
        <dbReference type="ChEBI" id="CHEBI:15378"/>
        <dbReference type="ChEBI" id="CHEBI:30616"/>
        <dbReference type="ChEBI" id="CHEBI:57287"/>
        <dbReference type="ChEBI" id="CHEBI:57328"/>
        <dbReference type="ChEBI" id="CHEBI:456216"/>
        <dbReference type="EC" id="2.7.1.24"/>
    </reaction>
</comment>
<evidence type="ECO:0000313" key="7">
    <source>
        <dbReference type="EMBL" id="RDH85376.1"/>
    </source>
</evidence>
<dbReference type="EC" id="2.7.1.24" evidence="5 6"/>
<dbReference type="GO" id="GO:0004140">
    <property type="term" value="F:dephospho-CoA kinase activity"/>
    <property type="evidence" value="ECO:0007669"/>
    <property type="project" value="UniProtKB-UniRule"/>
</dbReference>
<reference evidence="7 8" key="1">
    <citation type="journal article" date="2018" name="ISME J.">
        <title>Endosymbiont genomes yield clues of tubeworm success.</title>
        <authorList>
            <person name="Li Y."/>
            <person name="Liles M.R."/>
            <person name="Halanych K.M."/>
        </authorList>
    </citation>
    <scope>NUCLEOTIDE SEQUENCE [LARGE SCALE GENOMIC DNA]</scope>
    <source>
        <strain evidence="7">A1462</strain>
    </source>
</reference>
<evidence type="ECO:0000256" key="6">
    <source>
        <dbReference type="NCBIfam" id="TIGR00152"/>
    </source>
</evidence>
<comment type="caution">
    <text evidence="7">The sequence shown here is derived from an EMBL/GenBank/DDBJ whole genome shotgun (WGS) entry which is preliminary data.</text>
</comment>
<dbReference type="AlphaFoldDB" id="A0A370DMK1"/>
<accession>A0A370DMK1</accession>
<organism evidence="7 8">
    <name type="scientific">endosymbiont of Escarpia spicata</name>
    <dbReference type="NCBI Taxonomy" id="2200908"/>
    <lineage>
        <taxon>Bacteria</taxon>
        <taxon>Pseudomonadati</taxon>
        <taxon>Pseudomonadota</taxon>
        <taxon>Gammaproteobacteria</taxon>
        <taxon>sulfur-oxidizing symbionts</taxon>
    </lineage>
</organism>
<keyword evidence="5" id="KW-0963">Cytoplasm</keyword>
<sequence>MGRPALVVALTGGIGSGKSTVSRHFEKLGVPVIDADLIAREQVEPGAPALDEILERFGADVITPKGGLDRDRMRSIVFENSTKRLQLQQILHPRIRSEMQLRLVQLDTPYAVLVIPLLLESGQNSLADRILVVDIPEVHQIERVQQRDGLKKTQIEQIIAAQVDRQSRLAAADDVIRNDGGLHTLEKAVEQLHRHYLDLAEQRPISG</sequence>
<dbReference type="Gene3D" id="3.40.50.300">
    <property type="entry name" value="P-loop containing nucleotide triphosphate hydrolases"/>
    <property type="match status" value="1"/>
</dbReference>
<dbReference type="InterPro" id="IPR027417">
    <property type="entry name" value="P-loop_NTPase"/>
</dbReference>
<dbReference type="GO" id="GO:0015937">
    <property type="term" value="P:coenzyme A biosynthetic process"/>
    <property type="evidence" value="ECO:0007669"/>
    <property type="project" value="UniProtKB-UniRule"/>
</dbReference>
<keyword evidence="5" id="KW-0808">Transferase</keyword>
<keyword evidence="2 5" id="KW-0547">Nucleotide-binding</keyword>
<dbReference type="PANTHER" id="PTHR10695:SF46">
    <property type="entry name" value="BIFUNCTIONAL COENZYME A SYNTHASE-RELATED"/>
    <property type="match status" value="1"/>
</dbReference>
<dbReference type="Pfam" id="PF01121">
    <property type="entry name" value="CoaE"/>
    <property type="match status" value="1"/>
</dbReference>
<evidence type="ECO:0000256" key="5">
    <source>
        <dbReference type="HAMAP-Rule" id="MF_00376"/>
    </source>
</evidence>
<protein>
    <recommendedName>
        <fullName evidence="5 6">Dephospho-CoA kinase</fullName>
        <ecNumber evidence="5 6">2.7.1.24</ecNumber>
    </recommendedName>
    <alternativeName>
        <fullName evidence="5">Dephosphocoenzyme A kinase</fullName>
    </alternativeName>
</protein>
<dbReference type="NCBIfam" id="TIGR00152">
    <property type="entry name" value="dephospho-CoA kinase"/>
    <property type="match status" value="1"/>
</dbReference>
<keyword evidence="8" id="KW-1185">Reference proteome</keyword>
<evidence type="ECO:0000256" key="4">
    <source>
        <dbReference type="ARBA" id="ARBA00022993"/>
    </source>
</evidence>
<comment type="subcellular location">
    <subcellularLocation>
        <location evidence="5">Cytoplasm</location>
    </subcellularLocation>
</comment>
<dbReference type="PROSITE" id="PS51219">
    <property type="entry name" value="DPCK"/>
    <property type="match status" value="1"/>
</dbReference>
<keyword evidence="5 7" id="KW-0418">Kinase</keyword>
<evidence type="ECO:0000256" key="1">
    <source>
        <dbReference type="ARBA" id="ARBA00009018"/>
    </source>
</evidence>
<keyword evidence="3 5" id="KW-0067">ATP-binding</keyword>
<dbReference type="SUPFAM" id="SSF52540">
    <property type="entry name" value="P-loop containing nucleoside triphosphate hydrolases"/>
    <property type="match status" value="1"/>
</dbReference>
<dbReference type="EMBL" id="QFXE01000013">
    <property type="protein sequence ID" value="RDH85376.1"/>
    <property type="molecule type" value="Genomic_DNA"/>
</dbReference>
<dbReference type="GO" id="GO:0005524">
    <property type="term" value="F:ATP binding"/>
    <property type="evidence" value="ECO:0007669"/>
    <property type="project" value="UniProtKB-UniRule"/>
</dbReference>
<name>A0A370DMK1_9GAMM</name>
<gene>
    <name evidence="5" type="primary">coaE</name>
    <name evidence="7" type="ORF">DIZ78_10450</name>
</gene>
<comment type="similarity">
    <text evidence="1 5">Belongs to the CoaE family.</text>
</comment>